<dbReference type="GO" id="GO:0031119">
    <property type="term" value="P:tRNA pseudouridine synthesis"/>
    <property type="evidence" value="ECO:0007669"/>
    <property type="project" value="UniProtKB-UniRule"/>
</dbReference>
<dbReference type="InterPro" id="IPR042214">
    <property type="entry name" value="TruD_catalytic"/>
</dbReference>
<feature type="active site" description="Nucleophile" evidence="4">
    <location>
        <position position="76"/>
    </location>
</feature>
<keyword evidence="7" id="KW-1185">Reference proteome</keyword>
<evidence type="ECO:0000256" key="2">
    <source>
        <dbReference type="ARBA" id="ARBA00022694"/>
    </source>
</evidence>
<evidence type="ECO:0000259" key="5">
    <source>
        <dbReference type="PROSITE" id="PS50984"/>
    </source>
</evidence>
<dbReference type="NCBIfam" id="TIGR00094">
    <property type="entry name" value="tRNA_TruD_broad"/>
    <property type="match status" value="1"/>
</dbReference>
<dbReference type="InterPro" id="IPR020103">
    <property type="entry name" value="PsdUridine_synth_cat_dom_sf"/>
</dbReference>
<dbReference type="EMBL" id="AZJI01000005">
    <property type="protein sequence ID" value="ETD23457.1"/>
    <property type="molecule type" value="Genomic_DNA"/>
</dbReference>
<dbReference type="eggNOG" id="COG0585">
    <property type="taxonomic scope" value="Bacteria"/>
</dbReference>
<dbReference type="SUPFAM" id="SSF55120">
    <property type="entry name" value="Pseudouridine synthase"/>
    <property type="match status" value="1"/>
</dbReference>
<gene>
    <name evidence="4" type="primary">truD</name>
    <name evidence="6" type="ORF">HMPREF2086_01262</name>
</gene>
<feature type="domain" description="TRUD" evidence="5">
    <location>
        <begin position="158"/>
        <end position="346"/>
    </location>
</feature>
<dbReference type="EC" id="5.4.99.27" evidence="4"/>
<organism evidence="6 7">
    <name type="scientific">Helicobacter macacae MIT 99-5501</name>
    <dbReference type="NCBI Taxonomy" id="1357400"/>
    <lineage>
        <taxon>Bacteria</taxon>
        <taxon>Pseudomonadati</taxon>
        <taxon>Campylobacterota</taxon>
        <taxon>Epsilonproteobacteria</taxon>
        <taxon>Campylobacterales</taxon>
        <taxon>Helicobacteraceae</taxon>
        <taxon>Helicobacter</taxon>
    </lineage>
</organism>
<keyword evidence="3 4" id="KW-0413">Isomerase</keyword>
<protein>
    <recommendedName>
        <fullName evidence="4">tRNA pseudouridine synthase D</fullName>
        <ecNumber evidence="4">5.4.99.27</ecNumber>
    </recommendedName>
    <alternativeName>
        <fullName evidence="4">tRNA pseudouridine(13) synthase</fullName>
    </alternativeName>
    <alternativeName>
        <fullName evidence="4">tRNA pseudouridylate synthase D</fullName>
    </alternativeName>
    <alternativeName>
        <fullName evidence="4">tRNA-uridine isomerase D</fullName>
    </alternativeName>
</protein>
<dbReference type="InterPro" id="IPR020119">
    <property type="entry name" value="PsdUridine_synth_TruD_CS"/>
</dbReference>
<dbReference type="Pfam" id="PF01142">
    <property type="entry name" value="TruD"/>
    <property type="match status" value="2"/>
</dbReference>
<accession>V8C8S4</accession>
<dbReference type="GO" id="GO:0003723">
    <property type="term" value="F:RNA binding"/>
    <property type="evidence" value="ECO:0007669"/>
    <property type="project" value="InterPro"/>
</dbReference>
<sequence length="443" mass="50565">MPKIFSYPNLSADFYFAHSPRDFVVSEIPLYEFSGSGEHQILQIRKKGLSTFELVKILSSHIACPAKSIGYAGLKDKNATTTQYLSIPKIYFKQRDIQSCFEAISKQHDIKLLYTTLHNNKIKTGHLKGNRFFIRLKKVTPINAKKIESSLKIMQNFGFANFFGFQRFGLSGENYKLGFDLANADLARGSLARESFENGDLRKCDLNDFALKSYKPKTQAKIPKNKKMRDFLRSSLQSYLFNEWLCVRLLLGRFGEFGFGEFIEAIKESKEQKHIEQESKEQESKKQSSELDFLDTLQSRAFENLFSLSRQNLREIYENLRNQKMPFGLLKGDICCHYPYGRFFALEGVDSKQIARFQAGEFAPTGALNGENLKQATGIASLLESPFLEVDCRSGGSRRYAWVWASECESSYKESKAQMELHFSLPSGAYATTMLEQIAGKEL</sequence>
<dbReference type="Proteomes" id="UP000018731">
    <property type="component" value="Unassembled WGS sequence"/>
</dbReference>
<evidence type="ECO:0000313" key="7">
    <source>
        <dbReference type="Proteomes" id="UP000018731"/>
    </source>
</evidence>
<dbReference type="GO" id="GO:0005829">
    <property type="term" value="C:cytosol"/>
    <property type="evidence" value="ECO:0007669"/>
    <property type="project" value="TreeGrafter"/>
</dbReference>
<dbReference type="InterPro" id="IPR011760">
    <property type="entry name" value="PsdUridine_synth_TruD_insert"/>
</dbReference>
<comment type="caution">
    <text evidence="6">The sequence shown here is derived from an EMBL/GenBank/DDBJ whole genome shotgun (WGS) entry which is preliminary data.</text>
</comment>
<dbReference type="HOGENOM" id="CLU_005281_4_0_7"/>
<dbReference type="STRING" id="1357400.HMPREF2086_01262"/>
<dbReference type="Gene3D" id="3.30.2350.20">
    <property type="entry name" value="TruD, catalytic domain"/>
    <property type="match status" value="1"/>
</dbReference>
<dbReference type="AlphaFoldDB" id="V8C8S4"/>
<dbReference type="InterPro" id="IPR050170">
    <property type="entry name" value="TruD_pseudoU_synthase"/>
</dbReference>
<dbReference type="HAMAP" id="MF_01082">
    <property type="entry name" value="TruD"/>
    <property type="match status" value="1"/>
</dbReference>
<dbReference type="PANTHER" id="PTHR47811:SF1">
    <property type="entry name" value="TRNA PSEUDOURIDINE SYNTHASE D"/>
    <property type="match status" value="1"/>
</dbReference>
<comment type="similarity">
    <text evidence="1 4">Belongs to the pseudouridine synthase TruD family.</text>
</comment>
<dbReference type="PROSITE" id="PS01268">
    <property type="entry name" value="UPF0024"/>
    <property type="match status" value="1"/>
</dbReference>
<name>V8C8S4_9HELI</name>
<comment type="function">
    <text evidence="4">Responsible for synthesis of pseudouridine from uracil-13 in transfer RNAs.</text>
</comment>
<evidence type="ECO:0000313" key="6">
    <source>
        <dbReference type="EMBL" id="ETD23457.1"/>
    </source>
</evidence>
<dbReference type="OrthoDB" id="1550679at2"/>
<comment type="catalytic activity">
    <reaction evidence="4">
        <text>uridine(13) in tRNA = pseudouridine(13) in tRNA</text>
        <dbReference type="Rhea" id="RHEA:42540"/>
        <dbReference type="Rhea" id="RHEA-COMP:10105"/>
        <dbReference type="Rhea" id="RHEA-COMP:10106"/>
        <dbReference type="ChEBI" id="CHEBI:65314"/>
        <dbReference type="ChEBI" id="CHEBI:65315"/>
        <dbReference type="EC" id="5.4.99.27"/>
    </reaction>
</comment>
<keyword evidence="2 4" id="KW-0819">tRNA processing</keyword>
<evidence type="ECO:0000256" key="3">
    <source>
        <dbReference type="ARBA" id="ARBA00023235"/>
    </source>
</evidence>
<proteinExistence type="inferred from homology"/>
<dbReference type="GO" id="GO:0160150">
    <property type="term" value="F:tRNA pseudouridine(13) synthase activity"/>
    <property type="evidence" value="ECO:0007669"/>
    <property type="project" value="UniProtKB-EC"/>
</dbReference>
<dbReference type="PIRSF" id="PIRSF037016">
    <property type="entry name" value="Pseudouridin_synth_euk_prd"/>
    <property type="match status" value="1"/>
</dbReference>
<dbReference type="PROSITE" id="PS50984">
    <property type="entry name" value="TRUD"/>
    <property type="match status" value="1"/>
</dbReference>
<dbReference type="PATRIC" id="fig|1357400.3.peg.1694"/>
<dbReference type="RefSeq" id="WP_023928004.1">
    <property type="nucleotide sequence ID" value="NZ_KI669454.1"/>
</dbReference>
<dbReference type="InterPro" id="IPR001656">
    <property type="entry name" value="PsdUridine_synth_TruD"/>
</dbReference>
<evidence type="ECO:0000256" key="1">
    <source>
        <dbReference type="ARBA" id="ARBA00007953"/>
    </source>
</evidence>
<reference evidence="6 7" key="1">
    <citation type="journal article" date="2014" name="Genome Announc.">
        <title>Draft genome sequences of six enterohepatic helicobacter species isolated from humans and one from rhesus macaques.</title>
        <authorList>
            <person name="Shen Z."/>
            <person name="Sheh A."/>
            <person name="Young S.K."/>
            <person name="Abouelliel A."/>
            <person name="Ward D.V."/>
            <person name="Earl A.M."/>
            <person name="Fox J.G."/>
        </authorList>
    </citation>
    <scope>NUCLEOTIDE SEQUENCE [LARGE SCALE GENOMIC DNA]</scope>
    <source>
        <strain evidence="6 7">MIT 99-5501</strain>
    </source>
</reference>
<dbReference type="PANTHER" id="PTHR47811">
    <property type="entry name" value="TRNA PSEUDOURIDINE SYNTHASE D"/>
    <property type="match status" value="1"/>
</dbReference>
<evidence type="ECO:0000256" key="4">
    <source>
        <dbReference type="HAMAP-Rule" id="MF_01082"/>
    </source>
</evidence>